<dbReference type="Gene3D" id="2.120.10.80">
    <property type="entry name" value="Kelch-type beta propeller"/>
    <property type="match status" value="1"/>
</dbReference>
<comment type="catalytic activity">
    <reaction evidence="1">
        <text>7-[(3S)-3-amino-3-carboxypropyl]wyosine(37) in tRNA(Phe) + S-adenosyl-L-methionine = 7-[(3S)-(3-amino-3-methoxycarbonyl)propyl]wyosine(37) in tRNA(Phe) + S-adenosyl-L-homocysteine</text>
        <dbReference type="Rhea" id="RHEA:36903"/>
        <dbReference type="Rhea" id="RHEA-COMP:10379"/>
        <dbReference type="Rhea" id="RHEA-COMP:11844"/>
        <dbReference type="ChEBI" id="CHEBI:57856"/>
        <dbReference type="ChEBI" id="CHEBI:59789"/>
        <dbReference type="ChEBI" id="CHEBI:73543"/>
        <dbReference type="ChEBI" id="CHEBI:74275"/>
        <dbReference type="EC" id="2.1.1.290"/>
    </reaction>
</comment>
<evidence type="ECO:0000256" key="7">
    <source>
        <dbReference type="ARBA" id="ARBA00022603"/>
    </source>
</evidence>
<dbReference type="InterPro" id="IPR029063">
    <property type="entry name" value="SAM-dependent_MTases_sf"/>
</dbReference>
<dbReference type="GO" id="GO:0008168">
    <property type="term" value="F:methyltransferase activity"/>
    <property type="evidence" value="ECO:0007669"/>
    <property type="project" value="UniProtKB-KW"/>
</dbReference>
<dbReference type="Pfam" id="PF24681">
    <property type="entry name" value="Kelch_KLHDC2_KLHL20_DRC7"/>
    <property type="match status" value="1"/>
</dbReference>
<accession>A0ABN7AAB4</accession>
<evidence type="ECO:0000256" key="4">
    <source>
        <dbReference type="ARBA" id="ARBA00012155"/>
    </source>
</evidence>
<evidence type="ECO:0000256" key="10">
    <source>
        <dbReference type="ARBA" id="ARBA00022694"/>
    </source>
</evidence>
<sequence length="659" mass="74037">MDTLVQQTNSSSIVSKRSMISNGYFKDDFIHHFVPKHSRRSPLIHLGYFVRALSVDNCIRTFLDGLPTNCSSQILSLGAGYDTTFFRLCSERLNLVYFEVDLSDVVANKIKTIKESIELKSLLVGCTDIDSSSTGMSLSSKNYNIFSHDLSDVTGLETKLKALGFDNNRHTLVFSECAITYMDEDRSTDLIRWAATTLPYGSFMNYEQVNPDDGFGHVMLEHFSKIQNPLKSVAKYKTLEEQRGRYLNAGWTECKVVSVARYVRELLASEEYVNMFKHEPFDEWEEFHLKCCHYSVAYADHCSSHSSVGDGNRFQPKKIEWPLCQSTRFERFGHASVPLSDGGILSFGGFGIEPGTNRHTRCNELSYTGIAAKNVNMLFNRGVSVTLDCLYATVTSIGNNDFILFGGRTSPTKEVNCEPVLVHVKVNQTSIDVTFEKITFPSETPTPPNRWRHTASDLHGSTFVFGGRNKDLKIFNDLWELKRGENTWQWVQRFQKSGSWPEGRFSHAATTGQGKIYVSGGLNADLTPMDDLWELELKDDDVRWSKLETVGLLPASYNHTIHFYSGRLISIGGVNESDWIQPGLTIIDLASLHVQHYTYQIPPVDPGLMLHGHSSVLNEEEGAIYVQGGGGNCFSFGTHLNKYVAKLELFASFSAICTT</sequence>
<dbReference type="Proteomes" id="UP001307889">
    <property type="component" value="Chromosome 1"/>
</dbReference>
<evidence type="ECO:0000256" key="2">
    <source>
        <dbReference type="ARBA" id="ARBA00004797"/>
    </source>
</evidence>
<evidence type="ECO:0000256" key="5">
    <source>
        <dbReference type="ARBA" id="ARBA00012779"/>
    </source>
</evidence>
<gene>
    <name evidence="14" type="ORF">NTJ_02067</name>
</gene>
<name>A0ABN7AAB4_9HEMI</name>
<evidence type="ECO:0000256" key="11">
    <source>
        <dbReference type="ARBA" id="ARBA00029750"/>
    </source>
</evidence>
<keyword evidence="10" id="KW-0819">tRNA processing</keyword>
<dbReference type="InterPro" id="IPR007213">
    <property type="entry name" value="Ppm1/Ppm2/Tcmp"/>
</dbReference>
<keyword evidence="7 14" id="KW-0489">Methyltransferase</keyword>
<comment type="catalytic activity">
    <reaction evidence="13">
        <text>7-[(3S)-(3-amino-3-methoxycarbonyl)propyl]wyosine(37) in tRNA(Phe) + S-adenosyl-L-methionine + CO2 = wybutosine(37) in tRNA(Phe) + S-adenosyl-L-homocysteine + 2 H(+)</text>
        <dbReference type="Rhea" id="RHEA:37119"/>
        <dbReference type="Rhea" id="RHEA-COMP:11844"/>
        <dbReference type="Rhea" id="RHEA-COMP:11847"/>
        <dbReference type="ChEBI" id="CHEBI:15378"/>
        <dbReference type="ChEBI" id="CHEBI:16526"/>
        <dbReference type="ChEBI" id="CHEBI:57856"/>
        <dbReference type="ChEBI" id="CHEBI:59789"/>
        <dbReference type="ChEBI" id="CHEBI:73544"/>
        <dbReference type="ChEBI" id="CHEBI:74275"/>
        <dbReference type="EC" id="2.3.1.231"/>
    </reaction>
</comment>
<comment type="pathway">
    <text evidence="2">tRNA modification; wybutosine-tRNA(Phe) biosynthesis.</text>
</comment>
<evidence type="ECO:0000256" key="9">
    <source>
        <dbReference type="ARBA" id="ARBA00022691"/>
    </source>
</evidence>
<evidence type="ECO:0000256" key="12">
    <source>
        <dbReference type="ARBA" id="ARBA00030847"/>
    </source>
</evidence>
<dbReference type="EC" id="2.1.1.290" evidence="5"/>
<proteinExistence type="inferred from homology"/>
<dbReference type="PANTHER" id="PTHR46529">
    <property type="entry name" value="TRNA WYBUTOSINE-SYNTHESIZING PROTEIN 4"/>
    <property type="match status" value="1"/>
</dbReference>
<dbReference type="GO" id="GO:0032259">
    <property type="term" value="P:methylation"/>
    <property type="evidence" value="ECO:0007669"/>
    <property type="project" value="UniProtKB-KW"/>
</dbReference>
<evidence type="ECO:0000256" key="1">
    <source>
        <dbReference type="ARBA" id="ARBA00001806"/>
    </source>
</evidence>
<reference evidence="14 15" key="1">
    <citation type="submission" date="2023-09" db="EMBL/GenBank/DDBJ databases">
        <title>Nesidiocoris tenuis whole genome shotgun sequence.</title>
        <authorList>
            <person name="Shibata T."/>
            <person name="Shimoda M."/>
            <person name="Kobayashi T."/>
            <person name="Uehara T."/>
        </authorList>
    </citation>
    <scope>NUCLEOTIDE SEQUENCE [LARGE SCALE GENOMIC DNA]</scope>
    <source>
        <strain evidence="14 15">Japan</strain>
    </source>
</reference>
<evidence type="ECO:0000313" key="15">
    <source>
        <dbReference type="Proteomes" id="UP001307889"/>
    </source>
</evidence>
<dbReference type="SUPFAM" id="SSF117281">
    <property type="entry name" value="Kelch motif"/>
    <property type="match status" value="1"/>
</dbReference>
<keyword evidence="9" id="KW-0949">S-adenosyl-L-methionine</keyword>
<keyword evidence="15" id="KW-1185">Reference proteome</keyword>
<organism evidence="14 15">
    <name type="scientific">Nesidiocoris tenuis</name>
    <dbReference type="NCBI Taxonomy" id="355587"/>
    <lineage>
        <taxon>Eukaryota</taxon>
        <taxon>Metazoa</taxon>
        <taxon>Ecdysozoa</taxon>
        <taxon>Arthropoda</taxon>
        <taxon>Hexapoda</taxon>
        <taxon>Insecta</taxon>
        <taxon>Pterygota</taxon>
        <taxon>Neoptera</taxon>
        <taxon>Paraneoptera</taxon>
        <taxon>Hemiptera</taxon>
        <taxon>Heteroptera</taxon>
        <taxon>Panheteroptera</taxon>
        <taxon>Cimicomorpha</taxon>
        <taxon>Miridae</taxon>
        <taxon>Dicyphina</taxon>
        <taxon>Nesidiocoris</taxon>
    </lineage>
</organism>
<dbReference type="EC" id="2.3.1.231" evidence="4"/>
<protein>
    <recommendedName>
        <fullName evidence="6">tRNA wybutosine-synthesizing protein 4</fullName>
        <ecNumber evidence="5">2.1.1.290</ecNumber>
        <ecNumber evidence="4">2.3.1.231</ecNumber>
    </recommendedName>
    <alternativeName>
        <fullName evidence="12">tRNA(Phe) (7-(3-amino-3-(methoxycarbonyl)propyl)wyosine(37)-N)-methoxycarbonyltransferase</fullName>
    </alternativeName>
    <alternativeName>
        <fullName evidence="11">tRNA(Phe) (7-(3-amino-3-carboxypropyl)wyosine(37)-O)-methyltransferase</fullName>
    </alternativeName>
</protein>
<comment type="similarity">
    <text evidence="3">Belongs to the methyltransferase superfamily. LCMT family.</text>
</comment>
<evidence type="ECO:0000256" key="8">
    <source>
        <dbReference type="ARBA" id="ARBA00022679"/>
    </source>
</evidence>
<dbReference type="Gene3D" id="3.40.50.150">
    <property type="entry name" value="Vaccinia Virus protein VP39"/>
    <property type="match status" value="1"/>
</dbReference>
<dbReference type="SUPFAM" id="SSF53335">
    <property type="entry name" value="S-adenosyl-L-methionine-dependent methyltransferases"/>
    <property type="match status" value="1"/>
</dbReference>
<keyword evidence="8" id="KW-0808">Transferase</keyword>
<evidence type="ECO:0000256" key="13">
    <source>
        <dbReference type="ARBA" id="ARBA00049250"/>
    </source>
</evidence>
<dbReference type="InterPro" id="IPR015915">
    <property type="entry name" value="Kelch-typ_b-propeller"/>
</dbReference>
<dbReference type="EMBL" id="AP028909">
    <property type="protein sequence ID" value="BES89260.1"/>
    <property type="molecule type" value="Genomic_DNA"/>
</dbReference>
<dbReference type="PANTHER" id="PTHR46529:SF1">
    <property type="entry name" value="TRNA WYBUTOSINE-SYNTHESIZING PROTEIN 4"/>
    <property type="match status" value="1"/>
</dbReference>
<dbReference type="Pfam" id="PF04072">
    <property type="entry name" value="LCM"/>
    <property type="match status" value="1"/>
</dbReference>
<evidence type="ECO:0000256" key="3">
    <source>
        <dbReference type="ARBA" id="ARBA00010703"/>
    </source>
</evidence>
<evidence type="ECO:0000256" key="6">
    <source>
        <dbReference type="ARBA" id="ARBA00018045"/>
    </source>
</evidence>
<evidence type="ECO:0000313" key="14">
    <source>
        <dbReference type="EMBL" id="BES89260.1"/>
    </source>
</evidence>